<dbReference type="PROSITE" id="PS50011">
    <property type="entry name" value="PROTEIN_KINASE_DOM"/>
    <property type="match status" value="1"/>
</dbReference>
<dbReference type="AlphaFoldDB" id="D8S1F1"/>
<dbReference type="Pfam" id="PF07714">
    <property type="entry name" value="PK_Tyr_Ser-Thr"/>
    <property type="match status" value="1"/>
</dbReference>
<evidence type="ECO:0000313" key="5">
    <source>
        <dbReference type="Proteomes" id="UP000001514"/>
    </source>
</evidence>
<feature type="non-terminal residue" evidence="4">
    <location>
        <position position="1"/>
    </location>
</feature>
<dbReference type="Proteomes" id="UP000001514">
    <property type="component" value="Unassembled WGS sequence"/>
</dbReference>
<sequence length="85" mass="9630">NFSSHHLIGVGGDSKVYKGQLHTGSEVVAIKRAQKEYLQGVEEFRPEIELFSRLHHKNLVNLIGFCTDDGEQMLAYRTFKRPSLG</sequence>
<dbReference type="PANTHER" id="PTHR47989">
    <property type="entry name" value="OS01G0750732 PROTEIN"/>
    <property type="match status" value="1"/>
</dbReference>
<keyword evidence="5" id="KW-1185">Reference proteome</keyword>
<dbReference type="OMA" id="HHRHLVC"/>
<dbReference type="PANTHER" id="PTHR47989:SF62">
    <property type="entry name" value="OS05G0423500 PROTEIN"/>
    <property type="match status" value="1"/>
</dbReference>
<dbReference type="HOGENOM" id="CLU_000288_139_3_1"/>
<dbReference type="Gene3D" id="3.30.200.20">
    <property type="entry name" value="Phosphorylase Kinase, domain 1"/>
    <property type="match status" value="1"/>
</dbReference>
<dbReference type="SUPFAM" id="SSF56112">
    <property type="entry name" value="Protein kinase-like (PK-like)"/>
    <property type="match status" value="1"/>
</dbReference>
<dbReference type="GO" id="GO:0005524">
    <property type="term" value="F:ATP binding"/>
    <property type="evidence" value="ECO:0007669"/>
    <property type="project" value="UniProtKB-KW"/>
</dbReference>
<dbReference type="KEGG" id="smo:SELMODRAFT_106238"/>
<dbReference type="EMBL" id="GL377598">
    <property type="protein sequence ID" value="EFJ21697.1"/>
    <property type="molecule type" value="Genomic_DNA"/>
</dbReference>
<evidence type="ECO:0000256" key="2">
    <source>
        <dbReference type="ARBA" id="ARBA00022840"/>
    </source>
</evidence>
<organism evidence="5">
    <name type="scientific">Selaginella moellendorffii</name>
    <name type="common">Spikemoss</name>
    <dbReference type="NCBI Taxonomy" id="88036"/>
    <lineage>
        <taxon>Eukaryota</taxon>
        <taxon>Viridiplantae</taxon>
        <taxon>Streptophyta</taxon>
        <taxon>Embryophyta</taxon>
        <taxon>Tracheophyta</taxon>
        <taxon>Lycopodiopsida</taxon>
        <taxon>Selaginellales</taxon>
        <taxon>Selaginellaceae</taxon>
        <taxon>Selaginella</taxon>
    </lineage>
</organism>
<evidence type="ECO:0000313" key="4">
    <source>
        <dbReference type="EMBL" id="EFJ21697.1"/>
    </source>
</evidence>
<dbReference type="InterPro" id="IPR001245">
    <property type="entry name" value="Ser-Thr/Tyr_kinase_cat_dom"/>
</dbReference>
<accession>D8S1F1</accession>
<reference evidence="4 5" key="1">
    <citation type="journal article" date="2011" name="Science">
        <title>The Selaginella genome identifies genetic changes associated with the evolution of vascular plants.</title>
        <authorList>
            <person name="Banks J.A."/>
            <person name="Nishiyama T."/>
            <person name="Hasebe M."/>
            <person name="Bowman J.L."/>
            <person name="Gribskov M."/>
            <person name="dePamphilis C."/>
            <person name="Albert V.A."/>
            <person name="Aono N."/>
            <person name="Aoyama T."/>
            <person name="Ambrose B.A."/>
            <person name="Ashton N.W."/>
            <person name="Axtell M.J."/>
            <person name="Barker E."/>
            <person name="Barker M.S."/>
            <person name="Bennetzen J.L."/>
            <person name="Bonawitz N.D."/>
            <person name="Chapple C."/>
            <person name="Cheng C."/>
            <person name="Correa L.G."/>
            <person name="Dacre M."/>
            <person name="DeBarry J."/>
            <person name="Dreyer I."/>
            <person name="Elias M."/>
            <person name="Engstrom E.M."/>
            <person name="Estelle M."/>
            <person name="Feng L."/>
            <person name="Finet C."/>
            <person name="Floyd S.K."/>
            <person name="Frommer W.B."/>
            <person name="Fujita T."/>
            <person name="Gramzow L."/>
            <person name="Gutensohn M."/>
            <person name="Harholt J."/>
            <person name="Hattori M."/>
            <person name="Heyl A."/>
            <person name="Hirai T."/>
            <person name="Hiwatashi Y."/>
            <person name="Ishikawa M."/>
            <person name="Iwata M."/>
            <person name="Karol K.G."/>
            <person name="Koehler B."/>
            <person name="Kolukisaoglu U."/>
            <person name="Kubo M."/>
            <person name="Kurata T."/>
            <person name="Lalonde S."/>
            <person name="Li K."/>
            <person name="Li Y."/>
            <person name="Litt A."/>
            <person name="Lyons E."/>
            <person name="Manning G."/>
            <person name="Maruyama T."/>
            <person name="Michael T.P."/>
            <person name="Mikami K."/>
            <person name="Miyazaki S."/>
            <person name="Morinaga S."/>
            <person name="Murata T."/>
            <person name="Mueller-Roeber B."/>
            <person name="Nelson D.R."/>
            <person name="Obara M."/>
            <person name="Oguri Y."/>
            <person name="Olmstead R.G."/>
            <person name="Onodera N."/>
            <person name="Petersen B.L."/>
            <person name="Pils B."/>
            <person name="Prigge M."/>
            <person name="Rensing S.A."/>
            <person name="Riano-Pachon D.M."/>
            <person name="Roberts A.W."/>
            <person name="Sato Y."/>
            <person name="Scheller H.V."/>
            <person name="Schulz B."/>
            <person name="Schulz C."/>
            <person name="Shakirov E.V."/>
            <person name="Shibagaki N."/>
            <person name="Shinohara N."/>
            <person name="Shippen D.E."/>
            <person name="Soerensen I."/>
            <person name="Sotooka R."/>
            <person name="Sugimoto N."/>
            <person name="Sugita M."/>
            <person name="Sumikawa N."/>
            <person name="Tanurdzic M."/>
            <person name="Theissen G."/>
            <person name="Ulvskov P."/>
            <person name="Wakazuki S."/>
            <person name="Weng J.K."/>
            <person name="Willats W.W."/>
            <person name="Wipf D."/>
            <person name="Wolf P.G."/>
            <person name="Yang L."/>
            <person name="Zimmer A.D."/>
            <person name="Zhu Q."/>
            <person name="Mitros T."/>
            <person name="Hellsten U."/>
            <person name="Loque D."/>
            <person name="Otillar R."/>
            <person name="Salamov A."/>
            <person name="Schmutz J."/>
            <person name="Shapiro H."/>
            <person name="Lindquist E."/>
            <person name="Lucas S."/>
            <person name="Rokhsar D."/>
            <person name="Grigoriev I.V."/>
        </authorList>
    </citation>
    <scope>NUCLEOTIDE SEQUENCE [LARGE SCALE GENOMIC DNA]</scope>
</reference>
<keyword evidence="1" id="KW-0547">Nucleotide-binding</keyword>
<name>D8S1F1_SELML</name>
<feature type="domain" description="Protein kinase" evidence="3">
    <location>
        <begin position="2"/>
        <end position="85"/>
    </location>
</feature>
<gene>
    <name evidence="4" type="ORF">SELMODRAFT_106238</name>
</gene>
<proteinExistence type="predicted"/>
<dbReference type="InterPro" id="IPR000719">
    <property type="entry name" value="Prot_kinase_dom"/>
</dbReference>
<keyword evidence="2" id="KW-0067">ATP-binding</keyword>
<dbReference type="GO" id="GO:0004672">
    <property type="term" value="F:protein kinase activity"/>
    <property type="evidence" value="ECO:0007669"/>
    <property type="project" value="InterPro"/>
</dbReference>
<dbReference type="Gramene" id="EFJ21697">
    <property type="protein sequence ID" value="EFJ21697"/>
    <property type="gene ID" value="SELMODRAFT_106238"/>
</dbReference>
<dbReference type="InterPro" id="IPR011009">
    <property type="entry name" value="Kinase-like_dom_sf"/>
</dbReference>
<evidence type="ECO:0000259" key="3">
    <source>
        <dbReference type="PROSITE" id="PS50011"/>
    </source>
</evidence>
<protein>
    <recommendedName>
        <fullName evidence="3">Protein kinase domain-containing protein</fullName>
    </recommendedName>
</protein>
<dbReference type="STRING" id="88036.D8S1F1"/>
<dbReference type="InParanoid" id="D8S1F1"/>
<evidence type="ECO:0000256" key="1">
    <source>
        <dbReference type="ARBA" id="ARBA00022741"/>
    </source>
</evidence>